<name>A0A846TZ18_9MICC</name>
<evidence type="ECO:0000313" key="3">
    <source>
        <dbReference type="Proteomes" id="UP000521379"/>
    </source>
</evidence>
<keyword evidence="3" id="KW-1185">Reference proteome</keyword>
<accession>A0A846TZ18</accession>
<organism evidence="2 3">
    <name type="scientific">Kocuria subflava</name>
    <dbReference type="NCBI Taxonomy" id="1736139"/>
    <lineage>
        <taxon>Bacteria</taxon>
        <taxon>Bacillati</taxon>
        <taxon>Actinomycetota</taxon>
        <taxon>Actinomycetes</taxon>
        <taxon>Micrococcales</taxon>
        <taxon>Micrococcaceae</taxon>
        <taxon>Kocuria</taxon>
    </lineage>
</organism>
<comment type="caution">
    <text evidence="2">The sequence shown here is derived from an EMBL/GenBank/DDBJ whole genome shotgun (WGS) entry which is preliminary data.</text>
</comment>
<keyword evidence="1" id="KW-0175">Coiled coil</keyword>
<reference evidence="2 3" key="1">
    <citation type="submission" date="2020-02" db="EMBL/GenBank/DDBJ databases">
        <authorList>
            <person name="Sun Q."/>
        </authorList>
    </citation>
    <scope>NUCLEOTIDE SEQUENCE [LARGE SCALE GENOMIC DNA]</scope>
    <source>
        <strain evidence="2 3">YIM 13062</strain>
    </source>
</reference>
<sequence length="172" mass="19422">MGFFTEHLASRRDQKELGQGVWRRAHDRFRRGLDRFHQVLEQIQDQDLLAQVVPVANDLADLLPRVRQICVTTQGFAPDQNQEIPHSDGGWLHDLHRELSRAGNDLAQAAEALAMARFRSPGVDAVRANELSLSALTRRTDAVTERVQRAENLLRSRGFRAPHPPPRSLPTA</sequence>
<evidence type="ECO:0000256" key="1">
    <source>
        <dbReference type="SAM" id="Coils"/>
    </source>
</evidence>
<proteinExistence type="predicted"/>
<dbReference type="Proteomes" id="UP000521379">
    <property type="component" value="Unassembled WGS sequence"/>
</dbReference>
<feature type="coiled-coil region" evidence="1">
    <location>
        <begin position="92"/>
        <end position="153"/>
    </location>
</feature>
<protein>
    <submittedName>
        <fullName evidence="2">Uncharacterized protein</fullName>
    </submittedName>
</protein>
<dbReference type="AlphaFoldDB" id="A0A846TZ18"/>
<evidence type="ECO:0000313" key="2">
    <source>
        <dbReference type="EMBL" id="NKE10447.1"/>
    </source>
</evidence>
<gene>
    <name evidence="2" type="ORF">GTW58_11005</name>
</gene>
<dbReference type="RefSeq" id="WP_119933474.1">
    <property type="nucleotide sequence ID" value="NZ_JAAVUN010000025.1"/>
</dbReference>
<dbReference type="EMBL" id="JAAVUN010000025">
    <property type="protein sequence ID" value="NKE10447.1"/>
    <property type="molecule type" value="Genomic_DNA"/>
</dbReference>